<sequence length="39" mass="4068">MAGELGLPQPKKAIQSLSPAGLTPAFGRVIGLFRPVFMA</sequence>
<gene>
    <name evidence="1" type="ordered locus">AciX8_1199</name>
</gene>
<reference evidence="1 2" key="1">
    <citation type="submission" date="2011-11" db="EMBL/GenBank/DDBJ databases">
        <title>Complete sequence of Granulicella mallensis MP5ACTX8.</title>
        <authorList>
            <consortium name="US DOE Joint Genome Institute"/>
            <person name="Lucas S."/>
            <person name="Copeland A."/>
            <person name="Lapidus A."/>
            <person name="Cheng J.-F."/>
            <person name="Goodwin L."/>
            <person name="Pitluck S."/>
            <person name="Peters L."/>
            <person name="Lu M."/>
            <person name="Detter J.C."/>
            <person name="Han C."/>
            <person name="Tapia R."/>
            <person name="Land M."/>
            <person name="Hauser L."/>
            <person name="Kyrpides N."/>
            <person name="Ivanova N."/>
            <person name="Mikhailova N."/>
            <person name="Pagani I."/>
            <person name="Rawat S."/>
            <person name="Mannisto M."/>
            <person name="Haggblom M."/>
            <person name="Woyke T."/>
        </authorList>
    </citation>
    <scope>NUCLEOTIDE SEQUENCE [LARGE SCALE GENOMIC DNA]</scope>
    <source>
        <strain evidence="2">ATCC BAA-1857 / DSM 23137 / MP5ACTX8</strain>
    </source>
</reference>
<evidence type="ECO:0000313" key="1">
    <source>
        <dbReference type="EMBL" id="AEU35543.1"/>
    </source>
</evidence>
<protein>
    <submittedName>
        <fullName evidence="1">Uncharacterized protein</fullName>
    </submittedName>
</protein>
<name>G8NX15_GRAMM</name>
<evidence type="ECO:0000313" key="2">
    <source>
        <dbReference type="Proteomes" id="UP000007113"/>
    </source>
</evidence>
<dbReference type="Proteomes" id="UP000007113">
    <property type="component" value="Chromosome"/>
</dbReference>
<accession>G8NX15</accession>
<keyword evidence="2" id="KW-1185">Reference proteome</keyword>
<organism evidence="1 2">
    <name type="scientific">Granulicella mallensis (strain ATCC BAA-1857 / DSM 23137 / MP5ACTX8)</name>
    <dbReference type="NCBI Taxonomy" id="682795"/>
    <lineage>
        <taxon>Bacteria</taxon>
        <taxon>Pseudomonadati</taxon>
        <taxon>Acidobacteriota</taxon>
        <taxon>Terriglobia</taxon>
        <taxon>Terriglobales</taxon>
        <taxon>Acidobacteriaceae</taxon>
        <taxon>Granulicella</taxon>
    </lineage>
</organism>
<dbReference type="HOGENOM" id="CLU_3310493_0_0_0"/>
<proteinExistence type="predicted"/>
<dbReference type="EMBL" id="CP003130">
    <property type="protein sequence ID" value="AEU35543.1"/>
    <property type="molecule type" value="Genomic_DNA"/>
</dbReference>
<dbReference type="KEGG" id="gma:AciX8_1199"/>
<dbReference type="AlphaFoldDB" id="G8NX15"/>